<evidence type="ECO:0000256" key="2">
    <source>
        <dbReference type="SAM" id="Phobius"/>
    </source>
</evidence>
<dbReference type="EMBL" id="NGJU01000022">
    <property type="protein sequence ID" value="RST92502.1"/>
    <property type="molecule type" value="Genomic_DNA"/>
</dbReference>
<dbReference type="RefSeq" id="WP_126781811.1">
    <property type="nucleotide sequence ID" value="NZ_CP177121.1"/>
</dbReference>
<keyword evidence="2" id="KW-1133">Transmembrane helix</keyword>
<dbReference type="Proteomes" id="UP000287239">
    <property type="component" value="Unassembled WGS sequence"/>
</dbReference>
<evidence type="ECO:0000313" key="3">
    <source>
        <dbReference type="EMBL" id="RST92502.1"/>
    </source>
</evidence>
<dbReference type="GeneID" id="98569260"/>
<evidence type="ECO:0000313" key="4">
    <source>
        <dbReference type="Proteomes" id="UP000287239"/>
    </source>
</evidence>
<evidence type="ECO:0000256" key="1">
    <source>
        <dbReference type="SAM" id="MobiDB-lite"/>
    </source>
</evidence>
<keyword evidence="2" id="KW-0472">Membrane</keyword>
<reference evidence="3 4" key="1">
    <citation type="submission" date="2017-05" db="EMBL/GenBank/DDBJ databases">
        <title>Vagococcus spp. assemblies.</title>
        <authorList>
            <person name="Gulvik C.A."/>
        </authorList>
    </citation>
    <scope>NUCLEOTIDE SEQUENCE [LARGE SCALE GENOMIC DNA]</scope>
    <source>
        <strain evidence="3 4">NCFB 2777</strain>
    </source>
</reference>
<sequence length="227" mass="26488">MDKLEKIKPIVIKRSKEVFEFLKERKEMVTLTVLGLVLVGLFITVFIPKTKAQIRVKQTDALALKDYTNTDKVVGITYNQLEDTIINTENVVVALVDQDDPYYEEFVIALNDKQKMAEFPEKVYVYPIIYDKKKTRDFYKLESGLTLIYFQNKKEVQRINLDSQKEVELYLVDHLNSLLRPSNSEVMKLEAERLAREEAEKQAAAEKKKLEEEEVIDELKNSETTDQ</sequence>
<accession>A0A429ZFK7</accession>
<proteinExistence type="predicted"/>
<feature type="transmembrane region" description="Helical" evidence="2">
    <location>
        <begin position="28"/>
        <end position="47"/>
    </location>
</feature>
<keyword evidence="2" id="KW-0812">Transmembrane</keyword>
<gene>
    <name evidence="3" type="ORF">CBF35_12990</name>
</gene>
<protein>
    <submittedName>
        <fullName evidence="3">Uncharacterized protein</fullName>
    </submittedName>
</protein>
<name>A0A429ZFK7_9ENTE</name>
<feature type="region of interest" description="Disordered" evidence="1">
    <location>
        <begin position="202"/>
        <end position="227"/>
    </location>
</feature>
<organism evidence="3 4">
    <name type="scientific">Vagococcus salmoninarum</name>
    <dbReference type="NCBI Taxonomy" id="2739"/>
    <lineage>
        <taxon>Bacteria</taxon>
        <taxon>Bacillati</taxon>
        <taxon>Bacillota</taxon>
        <taxon>Bacilli</taxon>
        <taxon>Lactobacillales</taxon>
        <taxon>Enterococcaceae</taxon>
        <taxon>Vagococcus</taxon>
    </lineage>
</organism>
<dbReference type="OrthoDB" id="2200300at2"/>
<keyword evidence="4" id="KW-1185">Reference proteome</keyword>
<dbReference type="AlphaFoldDB" id="A0A429ZFK7"/>
<comment type="caution">
    <text evidence="3">The sequence shown here is derived from an EMBL/GenBank/DDBJ whole genome shotgun (WGS) entry which is preliminary data.</text>
</comment>